<dbReference type="Pfam" id="PF00005">
    <property type="entry name" value="ABC_tran"/>
    <property type="match status" value="1"/>
</dbReference>
<dbReference type="EMBL" id="LSEF01000071">
    <property type="protein sequence ID" value="OAF14150.1"/>
    <property type="molecule type" value="Genomic_DNA"/>
</dbReference>
<dbReference type="GO" id="GO:0022857">
    <property type="term" value="F:transmembrane transporter activity"/>
    <property type="evidence" value="ECO:0007669"/>
    <property type="project" value="TreeGrafter"/>
</dbReference>
<dbReference type="SUPFAM" id="SSF52540">
    <property type="entry name" value="P-loop containing nucleoside triphosphate hydrolases"/>
    <property type="match status" value="1"/>
</dbReference>
<proteinExistence type="inferred from homology"/>
<dbReference type="GO" id="GO:0005524">
    <property type="term" value="F:ATP binding"/>
    <property type="evidence" value="ECO:0007669"/>
    <property type="project" value="UniProtKB-KW"/>
</dbReference>
<dbReference type="InterPro" id="IPR027417">
    <property type="entry name" value="P-loop_NTPase"/>
</dbReference>
<comment type="similarity">
    <text evidence="7">Belongs to the ABC transporter superfamily. Macrolide exporter (TC 3.A.1.122) family.</text>
</comment>
<keyword evidence="2" id="KW-0472">Membrane</keyword>
<dbReference type="GO" id="GO:0005886">
    <property type="term" value="C:plasma membrane"/>
    <property type="evidence" value="ECO:0007669"/>
    <property type="project" value="TreeGrafter"/>
</dbReference>
<keyword evidence="2" id="KW-1003">Cell membrane</keyword>
<evidence type="ECO:0000256" key="3">
    <source>
        <dbReference type="ARBA" id="ARBA00022741"/>
    </source>
</evidence>
<dbReference type="AlphaFoldDB" id="A0A176Z168"/>
<dbReference type="GO" id="GO:0098796">
    <property type="term" value="C:membrane protein complex"/>
    <property type="evidence" value="ECO:0007669"/>
    <property type="project" value="UniProtKB-ARBA"/>
</dbReference>
<evidence type="ECO:0000256" key="1">
    <source>
        <dbReference type="ARBA" id="ARBA00022448"/>
    </source>
</evidence>
<dbReference type="InterPro" id="IPR015854">
    <property type="entry name" value="ABC_transpr_LolD-like"/>
</dbReference>
<dbReference type="GO" id="GO:0016887">
    <property type="term" value="F:ATP hydrolysis activity"/>
    <property type="evidence" value="ECO:0007669"/>
    <property type="project" value="InterPro"/>
</dbReference>
<dbReference type="RefSeq" id="WP_027555149.1">
    <property type="nucleotide sequence ID" value="NZ_LSEF01000071.1"/>
</dbReference>
<keyword evidence="4 9" id="KW-0067">ATP-binding</keyword>
<keyword evidence="1" id="KW-0813">Transport</keyword>
<evidence type="ECO:0000256" key="5">
    <source>
        <dbReference type="ARBA" id="ARBA00022967"/>
    </source>
</evidence>
<accession>A0A176Z168</accession>
<dbReference type="PROSITE" id="PS00211">
    <property type="entry name" value="ABC_TRANSPORTER_1"/>
    <property type="match status" value="1"/>
</dbReference>
<feature type="domain" description="ABC transporter" evidence="8">
    <location>
        <begin position="8"/>
        <end position="240"/>
    </location>
</feature>
<dbReference type="CDD" id="cd03255">
    <property type="entry name" value="ABC_MJ0796_LolCDE_FtsE"/>
    <property type="match status" value="1"/>
</dbReference>
<keyword evidence="10" id="KW-1185">Reference proteome</keyword>
<comment type="caution">
    <text evidence="9">The sequence shown here is derived from an EMBL/GenBank/DDBJ whole genome shotgun (WGS) entry which is preliminary data.</text>
</comment>
<dbReference type="Proteomes" id="UP000077173">
    <property type="component" value="Unassembled WGS sequence"/>
</dbReference>
<evidence type="ECO:0000313" key="9">
    <source>
        <dbReference type="EMBL" id="OAF14150.1"/>
    </source>
</evidence>
<gene>
    <name evidence="9" type="ORF">AXW67_00720</name>
</gene>
<dbReference type="PANTHER" id="PTHR24220:SF86">
    <property type="entry name" value="ABC TRANSPORTER ABCH.1"/>
    <property type="match status" value="1"/>
</dbReference>
<comment type="function">
    <text evidence="6">Involved in beta-(1--&gt;2)glucan export. Transmembrane domains (TMD) form a pore in the inner membrane and the ATP-binding domain (NBD) is responsible for energy generation.</text>
</comment>
<protein>
    <submittedName>
        <fullName evidence="9">Macrolide ABC transporter ATP-binding protein</fullName>
    </submittedName>
</protein>
<keyword evidence="2" id="KW-0997">Cell inner membrane</keyword>
<dbReference type="FunFam" id="3.40.50.300:FF:000032">
    <property type="entry name" value="Export ABC transporter ATP-binding protein"/>
    <property type="match status" value="1"/>
</dbReference>
<dbReference type="PROSITE" id="PS50893">
    <property type="entry name" value="ABC_TRANSPORTER_2"/>
    <property type="match status" value="1"/>
</dbReference>
<dbReference type="InterPro" id="IPR003439">
    <property type="entry name" value="ABC_transporter-like_ATP-bd"/>
</dbReference>
<evidence type="ECO:0000256" key="2">
    <source>
        <dbReference type="ARBA" id="ARBA00022519"/>
    </source>
</evidence>
<dbReference type="PANTHER" id="PTHR24220">
    <property type="entry name" value="IMPORT ATP-BINDING PROTEIN"/>
    <property type="match status" value="1"/>
</dbReference>
<evidence type="ECO:0000259" key="8">
    <source>
        <dbReference type="PROSITE" id="PS50893"/>
    </source>
</evidence>
<dbReference type="SMART" id="SM00382">
    <property type="entry name" value="AAA"/>
    <property type="match status" value="1"/>
</dbReference>
<evidence type="ECO:0000256" key="4">
    <source>
        <dbReference type="ARBA" id="ARBA00022840"/>
    </source>
</evidence>
<evidence type="ECO:0000256" key="7">
    <source>
        <dbReference type="ARBA" id="ARBA00038388"/>
    </source>
</evidence>
<dbReference type="InterPro" id="IPR017871">
    <property type="entry name" value="ABC_transporter-like_CS"/>
</dbReference>
<keyword evidence="3" id="KW-0547">Nucleotide-binding</keyword>
<keyword evidence="5" id="KW-1278">Translocase</keyword>
<dbReference type="InterPro" id="IPR017911">
    <property type="entry name" value="MacB-like_ATP-bd"/>
</dbReference>
<sequence length="241" mass="25966">MTAPLPLISLRSVCRTYRADGVAVTAVRNVSFDIDQGEILAVMGPSGSGKSTLMNMIGLLDLPSQGAIYLEGADVAALTEDRRSSLRARSIGFVFQSYNLLARHNAIENVALPLVYCGVGRKERLERAEQSLEAVGMLHRAHHYPRQLSGGEQQRIAIARALIATPLIVLADEPTGALDSRTGAEILALFAALNEAGQTIVMITHDPSIATQCRRTIRLHDGELVSDETLAPVLPKRSFAS</sequence>
<name>A0A176Z168_9BRAD</name>
<reference evidence="9 10" key="1">
    <citation type="submission" date="2016-02" db="EMBL/GenBank/DDBJ databases">
        <title>Draft genome sequence of the strain BR 10247T Bradyrhizobium neotropicale isolated from nodules of Centrolobium paraense.</title>
        <authorList>
            <person name="Simoes-Araujo J.L."/>
            <person name="Barauna A.C."/>
            <person name="Silva K."/>
            <person name="Zilli J.E."/>
        </authorList>
    </citation>
    <scope>NUCLEOTIDE SEQUENCE [LARGE SCALE GENOMIC DNA]</scope>
    <source>
        <strain evidence="9 10">BR 10247</strain>
    </source>
</reference>
<evidence type="ECO:0000256" key="6">
    <source>
        <dbReference type="ARBA" id="ARBA00024722"/>
    </source>
</evidence>
<evidence type="ECO:0000313" key="10">
    <source>
        <dbReference type="Proteomes" id="UP000077173"/>
    </source>
</evidence>
<dbReference type="InterPro" id="IPR003593">
    <property type="entry name" value="AAA+_ATPase"/>
</dbReference>
<dbReference type="Gene3D" id="3.40.50.300">
    <property type="entry name" value="P-loop containing nucleotide triphosphate hydrolases"/>
    <property type="match status" value="1"/>
</dbReference>
<organism evidence="9 10">
    <name type="scientific">Bradyrhizobium neotropicale</name>
    <dbReference type="NCBI Taxonomy" id="1497615"/>
    <lineage>
        <taxon>Bacteria</taxon>
        <taxon>Pseudomonadati</taxon>
        <taxon>Pseudomonadota</taxon>
        <taxon>Alphaproteobacteria</taxon>
        <taxon>Hyphomicrobiales</taxon>
        <taxon>Nitrobacteraceae</taxon>
        <taxon>Bradyrhizobium</taxon>
    </lineage>
</organism>